<gene>
    <name evidence="3" type="ORF">H9874_09165</name>
</gene>
<evidence type="ECO:0000313" key="4">
    <source>
        <dbReference type="Proteomes" id="UP000824264"/>
    </source>
</evidence>
<proteinExistence type="predicted"/>
<protein>
    <submittedName>
        <fullName evidence="3">Tripartite tricarboxylate transporter TctB family protein</fullName>
    </submittedName>
</protein>
<comment type="caution">
    <text evidence="3">The sequence shown here is derived from an EMBL/GenBank/DDBJ whole genome shotgun (WGS) entry which is preliminary data.</text>
</comment>
<feature type="domain" description="DUF1468" evidence="2">
    <location>
        <begin position="8"/>
        <end position="159"/>
    </location>
</feature>
<organism evidence="3 4">
    <name type="scientific">Candidatus Bilophila faecipullorum</name>
    <dbReference type="NCBI Taxonomy" id="2838482"/>
    <lineage>
        <taxon>Bacteria</taxon>
        <taxon>Pseudomonadati</taxon>
        <taxon>Thermodesulfobacteriota</taxon>
        <taxon>Desulfovibrionia</taxon>
        <taxon>Desulfovibrionales</taxon>
        <taxon>Desulfovibrionaceae</taxon>
        <taxon>Bilophila</taxon>
    </lineage>
</organism>
<feature type="transmembrane region" description="Helical" evidence="1">
    <location>
        <begin position="76"/>
        <end position="97"/>
    </location>
</feature>
<keyword evidence="1" id="KW-0812">Transmembrane</keyword>
<evidence type="ECO:0000256" key="1">
    <source>
        <dbReference type="SAM" id="Phobius"/>
    </source>
</evidence>
<dbReference type="Proteomes" id="UP000824264">
    <property type="component" value="Unassembled WGS sequence"/>
</dbReference>
<evidence type="ECO:0000259" key="2">
    <source>
        <dbReference type="Pfam" id="PF07331"/>
    </source>
</evidence>
<dbReference type="Pfam" id="PF07331">
    <property type="entry name" value="TctB"/>
    <property type="match status" value="1"/>
</dbReference>
<feature type="transmembrane region" description="Helical" evidence="1">
    <location>
        <begin position="133"/>
        <end position="154"/>
    </location>
</feature>
<keyword evidence="1" id="KW-1133">Transmembrane helix</keyword>
<name>A0A9D1R386_9BACT</name>
<dbReference type="EMBL" id="DXGI01000347">
    <property type="protein sequence ID" value="HIW79297.1"/>
    <property type="molecule type" value="Genomic_DNA"/>
</dbReference>
<feature type="transmembrane region" description="Helical" evidence="1">
    <location>
        <begin position="45"/>
        <end position="64"/>
    </location>
</feature>
<feature type="transmembrane region" description="Helical" evidence="1">
    <location>
        <begin position="109"/>
        <end position="126"/>
    </location>
</feature>
<dbReference type="AlphaFoldDB" id="A0A9D1R386"/>
<reference evidence="3" key="2">
    <citation type="submission" date="2021-04" db="EMBL/GenBank/DDBJ databases">
        <authorList>
            <person name="Gilroy R."/>
        </authorList>
    </citation>
    <scope>NUCLEOTIDE SEQUENCE</scope>
    <source>
        <strain evidence="3">ChiSxjej5B17-1746</strain>
    </source>
</reference>
<accession>A0A9D1R386</accession>
<reference evidence="3" key="1">
    <citation type="journal article" date="2021" name="PeerJ">
        <title>Extensive microbial diversity within the chicken gut microbiome revealed by metagenomics and culture.</title>
        <authorList>
            <person name="Gilroy R."/>
            <person name="Ravi A."/>
            <person name="Getino M."/>
            <person name="Pursley I."/>
            <person name="Horton D.L."/>
            <person name="Alikhan N.F."/>
            <person name="Baker D."/>
            <person name="Gharbi K."/>
            <person name="Hall N."/>
            <person name="Watson M."/>
            <person name="Adriaenssens E.M."/>
            <person name="Foster-Nyarko E."/>
            <person name="Jarju S."/>
            <person name="Secka A."/>
            <person name="Antonio M."/>
            <person name="Oren A."/>
            <person name="Chaudhuri R.R."/>
            <person name="La Ragione R."/>
            <person name="Hildebrand F."/>
            <person name="Pallen M.J."/>
        </authorList>
    </citation>
    <scope>NUCLEOTIDE SEQUENCE</scope>
    <source>
        <strain evidence="3">ChiSxjej5B17-1746</strain>
    </source>
</reference>
<keyword evidence="1" id="KW-0472">Membrane</keyword>
<dbReference type="InterPro" id="IPR009936">
    <property type="entry name" value="DUF1468"/>
</dbReference>
<evidence type="ECO:0000313" key="3">
    <source>
        <dbReference type="EMBL" id="HIW79297.1"/>
    </source>
</evidence>
<sequence>MKNKTDFFIGLALLAFCCVMGYQIHLIPEPAALDFFSAGSFPMGVTIALALLSLVLVARAVLGRDESAACWPERKLAVKIGLMAAWILIYVIGFIFLGEYAYDAEWPEGTGFVISTLVFLSGAQVLTGYRNPFYISLISAGISAFLYAVFAIFFKVPLP</sequence>